<dbReference type="AlphaFoldDB" id="A0A3B1BT71"/>
<dbReference type="PANTHER" id="PTHR36173:SF2">
    <property type="entry name" value="RIBONUCLEASE VAPC16"/>
    <property type="match status" value="1"/>
</dbReference>
<organism evidence="2">
    <name type="scientific">hydrothermal vent metagenome</name>
    <dbReference type="NCBI Taxonomy" id="652676"/>
    <lineage>
        <taxon>unclassified sequences</taxon>
        <taxon>metagenomes</taxon>
        <taxon>ecological metagenomes</taxon>
    </lineage>
</organism>
<protein>
    <recommendedName>
        <fullName evidence="1">PIN domain-containing protein</fullName>
    </recommendedName>
</protein>
<proteinExistence type="predicted"/>
<reference evidence="2" key="1">
    <citation type="submission" date="2018-06" db="EMBL/GenBank/DDBJ databases">
        <authorList>
            <person name="Zhirakovskaya E."/>
        </authorList>
    </citation>
    <scope>NUCLEOTIDE SEQUENCE</scope>
</reference>
<dbReference type="InterPro" id="IPR029060">
    <property type="entry name" value="PIN-like_dom_sf"/>
</dbReference>
<dbReference type="CDD" id="cd09872">
    <property type="entry name" value="PIN_Sll0205-like"/>
    <property type="match status" value="1"/>
</dbReference>
<dbReference type="PANTHER" id="PTHR36173">
    <property type="entry name" value="RIBONUCLEASE VAPC16-RELATED"/>
    <property type="match status" value="1"/>
</dbReference>
<evidence type="ECO:0000313" key="2">
    <source>
        <dbReference type="EMBL" id="VAX19122.1"/>
    </source>
</evidence>
<name>A0A3B1BT71_9ZZZZ</name>
<dbReference type="InterPro" id="IPR052919">
    <property type="entry name" value="TA_system_RNase"/>
</dbReference>
<dbReference type="SUPFAM" id="SSF88723">
    <property type="entry name" value="PIN domain-like"/>
    <property type="match status" value="1"/>
</dbReference>
<feature type="domain" description="PIN" evidence="1">
    <location>
        <begin position="3"/>
        <end position="121"/>
    </location>
</feature>
<dbReference type="Gene3D" id="3.40.50.1010">
    <property type="entry name" value="5'-nuclease"/>
    <property type="match status" value="1"/>
</dbReference>
<gene>
    <name evidence="2" type="ORF">MNBD_IGNAVI01-2280</name>
</gene>
<dbReference type="InterPro" id="IPR002716">
    <property type="entry name" value="PIN_dom"/>
</dbReference>
<dbReference type="Pfam" id="PF01850">
    <property type="entry name" value="PIN"/>
    <property type="match status" value="1"/>
</dbReference>
<evidence type="ECO:0000259" key="1">
    <source>
        <dbReference type="Pfam" id="PF01850"/>
    </source>
</evidence>
<dbReference type="InterPro" id="IPR041705">
    <property type="entry name" value="PIN_Sll0205"/>
</dbReference>
<accession>A0A3B1BT71</accession>
<dbReference type="EMBL" id="UOGD01000129">
    <property type="protein sequence ID" value="VAX19122.1"/>
    <property type="molecule type" value="Genomic_DNA"/>
</dbReference>
<sequence length="128" mass="15074">MKYLLDTHTLLWIVTDSPKLSKKAKKLYLETDNTILFSLASIWELAIKSSLGKIEFDKTLEGFVEEHVKGNNIQILNIELPHILRVEQLPFHHRNPFDRLLIAQLIENNLSIISYDKIFDLYKVNRIW</sequence>